<evidence type="ECO:0000313" key="1">
    <source>
        <dbReference type="EMBL" id="KAK6630457.1"/>
    </source>
</evidence>
<evidence type="ECO:0000313" key="2">
    <source>
        <dbReference type="Proteomes" id="UP001372834"/>
    </source>
</evidence>
<proteinExistence type="predicted"/>
<reference evidence="1 2" key="1">
    <citation type="submission" date="2023-10" db="EMBL/GenBank/DDBJ databases">
        <title>Genomes of two closely related lineages of the louse Polyplax serrata with different host specificities.</title>
        <authorList>
            <person name="Martinu J."/>
            <person name="Tarabai H."/>
            <person name="Stefka J."/>
            <person name="Hypsa V."/>
        </authorList>
    </citation>
    <scope>NUCLEOTIDE SEQUENCE [LARGE SCALE GENOMIC DNA]</scope>
    <source>
        <strain evidence="1">HR10_N</strain>
    </source>
</reference>
<gene>
    <name evidence="1" type="ORF">RUM43_014802</name>
</gene>
<sequence>MLMRFTKCISKSKSLKAKEPCEPAEFLNLLLTEERRAANCGGSLILGRHPEEAPRLAADKADLPGGGILRVDCLETENPNLSEFCDD</sequence>
<name>A0AAN8PGH9_POLSC</name>
<dbReference type="EMBL" id="JAWJWE010000011">
    <property type="protein sequence ID" value="KAK6630457.1"/>
    <property type="molecule type" value="Genomic_DNA"/>
</dbReference>
<accession>A0AAN8PGH9</accession>
<dbReference type="Proteomes" id="UP001372834">
    <property type="component" value="Unassembled WGS sequence"/>
</dbReference>
<comment type="caution">
    <text evidence="1">The sequence shown here is derived from an EMBL/GenBank/DDBJ whole genome shotgun (WGS) entry which is preliminary data.</text>
</comment>
<dbReference type="AlphaFoldDB" id="A0AAN8PGH9"/>
<protein>
    <submittedName>
        <fullName evidence="1">Uncharacterized protein</fullName>
    </submittedName>
</protein>
<organism evidence="1 2">
    <name type="scientific">Polyplax serrata</name>
    <name type="common">Common mouse louse</name>
    <dbReference type="NCBI Taxonomy" id="468196"/>
    <lineage>
        <taxon>Eukaryota</taxon>
        <taxon>Metazoa</taxon>
        <taxon>Ecdysozoa</taxon>
        <taxon>Arthropoda</taxon>
        <taxon>Hexapoda</taxon>
        <taxon>Insecta</taxon>
        <taxon>Pterygota</taxon>
        <taxon>Neoptera</taxon>
        <taxon>Paraneoptera</taxon>
        <taxon>Psocodea</taxon>
        <taxon>Troctomorpha</taxon>
        <taxon>Phthiraptera</taxon>
        <taxon>Anoplura</taxon>
        <taxon>Polyplacidae</taxon>
        <taxon>Polyplax</taxon>
    </lineage>
</organism>